<keyword evidence="4" id="KW-0418">Kinase</keyword>
<dbReference type="PROSITE" id="PS00107">
    <property type="entry name" value="PROTEIN_KINASE_ATP"/>
    <property type="match status" value="1"/>
</dbReference>
<evidence type="ECO:0000313" key="10">
    <source>
        <dbReference type="Proteomes" id="UP000887567"/>
    </source>
</evidence>
<keyword evidence="1 7" id="KW-0723">Serine/threonine-protein kinase</keyword>
<dbReference type="CDD" id="cd05117">
    <property type="entry name" value="STKc_CAMK"/>
    <property type="match status" value="1"/>
</dbReference>
<dbReference type="SMART" id="SM00220">
    <property type="entry name" value="S_TKc"/>
    <property type="match status" value="1"/>
</dbReference>
<dbReference type="PANTHER" id="PTHR24347">
    <property type="entry name" value="SERINE/THREONINE-PROTEIN KINASE"/>
    <property type="match status" value="1"/>
</dbReference>
<protein>
    <recommendedName>
        <fullName evidence="8">Protein kinase domain-containing protein</fullName>
    </recommendedName>
</protein>
<feature type="binding site" evidence="6">
    <location>
        <position position="77"/>
    </location>
    <ligand>
        <name>ATP</name>
        <dbReference type="ChEBI" id="CHEBI:30616"/>
    </ligand>
</feature>
<evidence type="ECO:0000256" key="4">
    <source>
        <dbReference type="ARBA" id="ARBA00022777"/>
    </source>
</evidence>
<reference evidence="9" key="1">
    <citation type="submission" date="2022-11" db="UniProtKB">
        <authorList>
            <consortium name="EnsemblMetazoa"/>
        </authorList>
    </citation>
    <scope>IDENTIFICATION</scope>
</reference>
<comment type="similarity">
    <text evidence="7">Belongs to the protein kinase superfamily.</text>
</comment>
<evidence type="ECO:0000256" key="1">
    <source>
        <dbReference type="ARBA" id="ARBA00022527"/>
    </source>
</evidence>
<evidence type="ECO:0000313" key="9">
    <source>
        <dbReference type="EnsemblMetazoa" id="XP_020896871.1"/>
    </source>
</evidence>
<evidence type="ECO:0000256" key="2">
    <source>
        <dbReference type="ARBA" id="ARBA00022679"/>
    </source>
</evidence>
<dbReference type="OMA" id="VERMENT"/>
<keyword evidence="3 6" id="KW-0547">Nucleotide-binding</keyword>
<dbReference type="FunFam" id="1.10.510.10:FF:000571">
    <property type="entry name" value="Maternal embryonic leucine zipper kinase"/>
    <property type="match status" value="1"/>
</dbReference>
<keyword evidence="2" id="KW-0808">Transferase</keyword>
<evidence type="ECO:0000259" key="8">
    <source>
        <dbReference type="PROSITE" id="PS50011"/>
    </source>
</evidence>
<dbReference type="PROSITE" id="PS50011">
    <property type="entry name" value="PROTEIN_KINASE_DOM"/>
    <property type="match status" value="1"/>
</dbReference>
<dbReference type="FunFam" id="3.30.200.20:FF:000042">
    <property type="entry name" value="Aurora kinase A"/>
    <property type="match status" value="1"/>
</dbReference>
<dbReference type="InterPro" id="IPR011009">
    <property type="entry name" value="Kinase-like_dom_sf"/>
</dbReference>
<dbReference type="AlphaFoldDB" id="A0A913X0A4"/>
<organism evidence="9 10">
    <name type="scientific">Exaiptasia diaphana</name>
    <name type="common">Tropical sea anemone</name>
    <name type="synonym">Aiptasia pulchella</name>
    <dbReference type="NCBI Taxonomy" id="2652724"/>
    <lineage>
        <taxon>Eukaryota</taxon>
        <taxon>Metazoa</taxon>
        <taxon>Cnidaria</taxon>
        <taxon>Anthozoa</taxon>
        <taxon>Hexacorallia</taxon>
        <taxon>Actiniaria</taxon>
        <taxon>Aiptasiidae</taxon>
        <taxon>Exaiptasia</taxon>
    </lineage>
</organism>
<proteinExistence type="inferred from homology"/>
<feature type="domain" description="Protein kinase" evidence="8">
    <location>
        <begin position="48"/>
        <end position="311"/>
    </location>
</feature>
<dbReference type="Gene3D" id="1.10.510.10">
    <property type="entry name" value="Transferase(Phosphotransferase) domain 1"/>
    <property type="match status" value="1"/>
</dbReference>
<evidence type="ECO:0000256" key="3">
    <source>
        <dbReference type="ARBA" id="ARBA00022741"/>
    </source>
</evidence>
<dbReference type="GO" id="GO:0004674">
    <property type="term" value="F:protein serine/threonine kinase activity"/>
    <property type="evidence" value="ECO:0007669"/>
    <property type="project" value="UniProtKB-KW"/>
</dbReference>
<dbReference type="InterPro" id="IPR008271">
    <property type="entry name" value="Ser/Thr_kinase_AS"/>
</dbReference>
<evidence type="ECO:0000256" key="5">
    <source>
        <dbReference type="ARBA" id="ARBA00022840"/>
    </source>
</evidence>
<dbReference type="EnsemblMetazoa" id="XM_021041212.2">
    <property type="protein sequence ID" value="XP_020896871.1"/>
    <property type="gene ID" value="LOC110235727"/>
</dbReference>
<accession>A0A913X0A4</accession>
<dbReference type="InterPro" id="IPR017441">
    <property type="entry name" value="Protein_kinase_ATP_BS"/>
</dbReference>
<evidence type="ECO:0000256" key="7">
    <source>
        <dbReference type="RuleBase" id="RU000304"/>
    </source>
</evidence>
<dbReference type="Pfam" id="PF00069">
    <property type="entry name" value="Pkinase"/>
    <property type="match status" value="1"/>
</dbReference>
<dbReference type="GO" id="GO:0005524">
    <property type="term" value="F:ATP binding"/>
    <property type="evidence" value="ECO:0007669"/>
    <property type="project" value="UniProtKB-UniRule"/>
</dbReference>
<dbReference type="InterPro" id="IPR000719">
    <property type="entry name" value="Prot_kinase_dom"/>
</dbReference>
<dbReference type="SUPFAM" id="SSF56112">
    <property type="entry name" value="Protein kinase-like (PK-like)"/>
    <property type="match status" value="1"/>
</dbReference>
<dbReference type="PROSITE" id="PS00108">
    <property type="entry name" value="PROTEIN_KINASE_ST"/>
    <property type="match status" value="1"/>
</dbReference>
<dbReference type="Proteomes" id="UP000887567">
    <property type="component" value="Unplaced"/>
</dbReference>
<dbReference type="GeneID" id="110235727"/>
<name>A0A913X0A4_EXADI</name>
<sequence length="379" mass="43179">MNCQSAKREELNAMLGELLVDIYSGYKHRPHVSKSTWLLDSNVMEPDFRVLDLLGEGSFAQVFKCVEKKTKAPFALKEFDTTKDGYERNIVQQEIKIWKGLEHENIVKLYANFRSGKYLYFVMEFMEGGNLFNDMMERHRYSEKEAASILRQVLEALQYLHSKRIVHRDIKPDNILLQSKRSPDSRQPIIAKIGDFGFAVRLPKDSDVIHCQAKGAPMFLAPETILEDPIGCPVDIWSCGVLLHTMIVGYPPFWDDNNEKMLLSAVRGQYSLSTTCWRKVSSSCKDLVKRMLCVSSSQRVTASSALKHPWVFKMSLSSPCPHRKEHKFLCQQTLSTKLKSTLSKLHASMGCTQALGVSKFKGKFFPLHHSAHNLSTLSI</sequence>
<evidence type="ECO:0000256" key="6">
    <source>
        <dbReference type="PROSITE-ProRule" id="PRU10141"/>
    </source>
</evidence>
<dbReference type="OrthoDB" id="40902at2759"/>
<dbReference type="RefSeq" id="XP_020896871.1">
    <property type="nucleotide sequence ID" value="XM_021041212.2"/>
</dbReference>
<keyword evidence="10" id="KW-1185">Reference proteome</keyword>
<dbReference type="KEGG" id="epa:110235727"/>
<keyword evidence="5 6" id="KW-0067">ATP-binding</keyword>